<gene>
    <name evidence="1" type="ORF">ARALYDRAFT_668721</name>
</gene>
<reference evidence="2" key="1">
    <citation type="journal article" date="2011" name="Nat. Genet.">
        <title>The Arabidopsis lyrata genome sequence and the basis of rapid genome size change.</title>
        <authorList>
            <person name="Hu T.T."/>
            <person name="Pattyn P."/>
            <person name="Bakker E.G."/>
            <person name="Cao J."/>
            <person name="Cheng J.-F."/>
            <person name="Clark R.M."/>
            <person name="Fahlgren N."/>
            <person name="Fawcett J.A."/>
            <person name="Grimwood J."/>
            <person name="Gundlach H."/>
            <person name="Haberer G."/>
            <person name="Hollister J.D."/>
            <person name="Ossowski S."/>
            <person name="Ottilar R.P."/>
            <person name="Salamov A.A."/>
            <person name="Schneeberger K."/>
            <person name="Spannagl M."/>
            <person name="Wang X."/>
            <person name="Yang L."/>
            <person name="Nasrallah M.E."/>
            <person name="Bergelson J."/>
            <person name="Carrington J.C."/>
            <person name="Gaut B.S."/>
            <person name="Schmutz J."/>
            <person name="Mayer K.F.X."/>
            <person name="Van de Peer Y."/>
            <person name="Grigoriev I.V."/>
            <person name="Nordborg M."/>
            <person name="Weigel D."/>
            <person name="Guo Y.-L."/>
        </authorList>
    </citation>
    <scope>NUCLEOTIDE SEQUENCE [LARGE SCALE GENOMIC DNA]</scope>
    <source>
        <strain evidence="2">cv. MN47</strain>
    </source>
</reference>
<accession>D7LBK3</accession>
<name>D7LBK3_ARALL</name>
<dbReference type="Gramene" id="Al_scaffold_0004_1440">
    <property type="protein sequence ID" value="Al_scaffold_0004_1440"/>
    <property type="gene ID" value="Al_scaffold_0004_1440"/>
</dbReference>
<dbReference type="HOGENOM" id="CLU_1860355_0_0_1"/>
<organism evidence="2">
    <name type="scientific">Arabidopsis lyrata subsp. lyrata</name>
    <name type="common">Lyre-leaved rock-cress</name>
    <dbReference type="NCBI Taxonomy" id="81972"/>
    <lineage>
        <taxon>Eukaryota</taxon>
        <taxon>Viridiplantae</taxon>
        <taxon>Streptophyta</taxon>
        <taxon>Embryophyta</taxon>
        <taxon>Tracheophyta</taxon>
        <taxon>Spermatophyta</taxon>
        <taxon>Magnoliopsida</taxon>
        <taxon>eudicotyledons</taxon>
        <taxon>Gunneridae</taxon>
        <taxon>Pentapetalae</taxon>
        <taxon>rosids</taxon>
        <taxon>malvids</taxon>
        <taxon>Brassicales</taxon>
        <taxon>Brassicaceae</taxon>
        <taxon>Camelineae</taxon>
        <taxon>Arabidopsis</taxon>
    </lineage>
</organism>
<dbReference type="EMBL" id="GL348716">
    <property type="protein sequence ID" value="EFH55511.1"/>
    <property type="molecule type" value="Genomic_DNA"/>
</dbReference>
<dbReference type="Proteomes" id="UP000008694">
    <property type="component" value="Unassembled WGS sequence"/>
</dbReference>
<dbReference type="AlphaFoldDB" id="D7LBK3"/>
<feature type="non-terminal residue" evidence="1">
    <location>
        <position position="1"/>
    </location>
</feature>
<evidence type="ECO:0000313" key="2">
    <source>
        <dbReference type="Proteomes" id="UP000008694"/>
    </source>
</evidence>
<proteinExistence type="predicted"/>
<protein>
    <submittedName>
        <fullName evidence="1">Predicted protein</fullName>
    </submittedName>
</protein>
<evidence type="ECO:0000313" key="1">
    <source>
        <dbReference type="EMBL" id="EFH55511.1"/>
    </source>
</evidence>
<keyword evidence="2" id="KW-1185">Reference proteome</keyword>
<sequence>YQTEQGTVNVSSKVAYLRLVYAKNKGPMEGVDEWLKGWSLAEYTYNNKSLFCLSSSSDPKYLLRTNRVTVNEHNGGLKKGNEVKRKEIAESFAVKETKKGKEVKRKETTEGKEVKRKNLTDLLNSDINRNSFFFHSFN</sequence>